<proteinExistence type="predicted"/>
<keyword evidence="2" id="KW-1185">Reference proteome</keyword>
<dbReference type="AlphaFoldDB" id="A0A5J5EE29"/>
<feature type="non-terminal residue" evidence="1">
    <location>
        <position position="71"/>
    </location>
</feature>
<name>A0A5J5EE29_9PEZI</name>
<reference evidence="1 2" key="1">
    <citation type="submission" date="2019-09" db="EMBL/GenBank/DDBJ databases">
        <title>Draft genome of the ectomycorrhizal ascomycete Sphaerosporella brunnea.</title>
        <authorList>
            <consortium name="DOE Joint Genome Institute"/>
            <person name="Benucci G.M."/>
            <person name="Marozzi G."/>
            <person name="Antonielli L."/>
            <person name="Sanchez S."/>
            <person name="Marco P."/>
            <person name="Wang X."/>
            <person name="Falini L.B."/>
            <person name="Barry K."/>
            <person name="Haridas S."/>
            <person name="Lipzen A."/>
            <person name="Labutti K."/>
            <person name="Grigoriev I.V."/>
            <person name="Murat C."/>
            <person name="Martin F."/>
            <person name="Albertini E."/>
            <person name="Donnini D."/>
            <person name="Bonito G."/>
        </authorList>
    </citation>
    <scope>NUCLEOTIDE SEQUENCE [LARGE SCALE GENOMIC DNA]</scope>
    <source>
        <strain evidence="1 2">Sb_GMNB300</strain>
    </source>
</reference>
<comment type="caution">
    <text evidence="1">The sequence shown here is derived from an EMBL/GenBank/DDBJ whole genome shotgun (WGS) entry which is preliminary data.</text>
</comment>
<protein>
    <submittedName>
        <fullName evidence="1">Uncharacterized protein</fullName>
    </submittedName>
</protein>
<dbReference type="OrthoDB" id="3945418at2759"/>
<dbReference type="Proteomes" id="UP000326924">
    <property type="component" value="Unassembled WGS sequence"/>
</dbReference>
<evidence type="ECO:0000313" key="1">
    <source>
        <dbReference type="EMBL" id="KAA8893249.1"/>
    </source>
</evidence>
<dbReference type="EMBL" id="VXIS01000473">
    <property type="protein sequence ID" value="KAA8893249.1"/>
    <property type="molecule type" value="Genomic_DNA"/>
</dbReference>
<feature type="non-terminal residue" evidence="1">
    <location>
        <position position="1"/>
    </location>
</feature>
<accession>A0A5J5EE29</accession>
<organism evidence="1 2">
    <name type="scientific">Sphaerosporella brunnea</name>
    <dbReference type="NCBI Taxonomy" id="1250544"/>
    <lineage>
        <taxon>Eukaryota</taxon>
        <taxon>Fungi</taxon>
        <taxon>Dikarya</taxon>
        <taxon>Ascomycota</taxon>
        <taxon>Pezizomycotina</taxon>
        <taxon>Pezizomycetes</taxon>
        <taxon>Pezizales</taxon>
        <taxon>Pyronemataceae</taxon>
        <taxon>Sphaerosporella</taxon>
    </lineage>
</organism>
<dbReference type="InParanoid" id="A0A5J5EE29"/>
<gene>
    <name evidence="1" type="ORF">FN846DRAFT_762774</name>
</gene>
<sequence length="71" mass="8176">ISVFFVATGIRRLYLHPLSSWPGRKRAALSKLYEAYLYSKGTNAFEIRELHRKHGDFLRTGPNEVAINNVE</sequence>
<evidence type="ECO:0000313" key="2">
    <source>
        <dbReference type="Proteomes" id="UP000326924"/>
    </source>
</evidence>